<dbReference type="InterPro" id="IPR003439">
    <property type="entry name" value="ABC_transporter-like_ATP-bd"/>
</dbReference>
<keyword evidence="3" id="KW-1185">Reference proteome</keyword>
<dbReference type="EMBL" id="CASHTH010002063">
    <property type="protein sequence ID" value="CAI8024217.1"/>
    <property type="molecule type" value="Genomic_DNA"/>
</dbReference>
<evidence type="ECO:0000313" key="3">
    <source>
        <dbReference type="Proteomes" id="UP001174909"/>
    </source>
</evidence>
<dbReference type="InterPro" id="IPR027417">
    <property type="entry name" value="P-loop_NTPase"/>
</dbReference>
<feature type="domain" description="ABC transporter" evidence="1">
    <location>
        <begin position="39"/>
        <end position="143"/>
    </location>
</feature>
<dbReference type="PANTHER" id="PTHR24221">
    <property type="entry name" value="ATP-BINDING CASSETTE SUB-FAMILY B"/>
    <property type="match status" value="1"/>
</dbReference>
<dbReference type="GO" id="GO:0005524">
    <property type="term" value="F:ATP binding"/>
    <property type="evidence" value="ECO:0007669"/>
    <property type="project" value="InterPro"/>
</dbReference>
<dbReference type="GO" id="GO:0034040">
    <property type="term" value="F:ATPase-coupled lipid transmembrane transporter activity"/>
    <property type="evidence" value="ECO:0007669"/>
    <property type="project" value="TreeGrafter"/>
</dbReference>
<dbReference type="InterPro" id="IPR039421">
    <property type="entry name" value="Type_1_exporter"/>
</dbReference>
<comment type="caution">
    <text evidence="2">The sequence shown here is derived from an EMBL/GenBank/DDBJ whole genome shotgun (WGS) entry which is preliminary data.</text>
</comment>
<name>A0AA35S810_GEOBA</name>
<dbReference type="Proteomes" id="UP001174909">
    <property type="component" value="Unassembled WGS sequence"/>
</dbReference>
<dbReference type="Gene3D" id="3.40.50.300">
    <property type="entry name" value="P-loop containing nucleotide triphosphate hydrolases"/>
    <property type="match status" value="1"/>
</dbReference>
<evidence type="ECO:0000313" key="2">
    <source>
        <dbReference type="EMBL" id="CAI8024217.1"/>
    </source>
</evidence>
<dbReference type="SUPFAM" id="SSF52540">
    <property type="entry name" value="P-loop containing nucleoside triphosphate hydrolases"/>
    <property type="match status" value="1"/>
</dbReference>
<protein>
    <submittedName>
        <fullName evidence="2">Iron-sulfur clusters transporter ATM1, mitochondrial</fullName>
    </submittedName>
</protein>
<sequence length="174" mass="19070">MLNTRSKIVNGSGVKFPDGALGVRFDGVNFAYVPEEPVLRDVSFTLAPGRVLGLIGRTGSGKTTISRLLFRLYEHSSGRITLGGEDTRGARLRELRDMIALVTQDVRLFHGTIRDNLTFYDTTVPDERLLEVVSDLGLGSWLRELPNGLDTELQTDGGDCPPARHSFSHSLALS</sequence>
<organism evidence="2 3">
    <name type="scientific">Geodia barretti</name>
    <name type="common">Barrett's horny sponge</name>
    <dbReference type="NCBI Taxonomy" id="519541"/>
    <lineage>
        <taxon>Eukaryota</taxon>
        <taxon>Metazoa</taxon>
        <taxon>Porifera</taxon>
        <taxon>Demospongiae</taxon>
        <taxon>Heteroscleromorpha</taxon>
        <taxon>Tetractinellida</taxon>
        <taxon>Astrophorina</taxon>
        <taxon>Geodiidae</taxon>
        <taxon>Geodia</taxon>
    </lineage>
</organism>
<accession>A0AA35S810</accession>
<dbReference type="GO" id="GO:0016887">
    <property type="term" value="F:ATP hydrolysis activity"/>
    <property type="evidence" value="ECO:0007669"/>
    <property type="project" value="InterPro"/>
</dbReference>
<evidence type="ECO:0000259" key="1">
    <source>
        <dbReference type="Pfam" id="PF00005"/>
    </source>
</evidence>
<reference evidence="2" key="1">
    <citation type="submission" date="2023-03" db="EMBL/GenBank/DDBJ databases">
        <authorList>
            <person name="Steffen K."/>
            <person name="Cardenas P."/>
        </authorList>
    </citation>
    <scope>NUCLEOTIDE SEQUENCE</scope>
</reference>
<proteinExistence type="predicted"/>
<gene>
    <name evidence="2" type="ORF">GBAR_LOCUS14082</name>
</gene>
<dbReference type="PANTHER" id="PTHR24221:SF654">
    <property type="entry name" value="ATP-BINDING CASSETTE SUB-FAMILY B MEMBER 6"/>
    <property type="match status" value="1"/>
</dbReference>
<dbReference type="Pfam" id="PF00005">
    <property type="entry name" value="ABC_tran"/>
    <property type="match status" value="1"/>
</dbReference>
<dbReference type="AlphaFoldDB" id="A0AA35S810"/>